<dbReference type="GeneTree" id="ENSGT00510000047669"/>
<dbReference type="Gene3D" id="3.90.1170.40">
    <property type="entry name" value="Molybdopterin biosynthesis MoaE subunit"/>
    <property type="match status" value="1"/>
</dbReference>
<dbReference type="InterPro" id="IPR036563">
    <property type="entry name" value="MoaE_sf"/>
</dbReference>
<comment type="pathway">
    <text evidence="4">Cofactor biosynthesis; molybdopterin biosynthesis.</text>
</comment>
<evidence type="ECO:0000256" key="1">
    <source>
        <dbReference type="ARBA" id="ARBA00022490"/>
    </source>
</evidence>
<proteinExistence type="inferred from homology"/>
<keyword evidence="3 4" id="KW-0501">Molybdenum cofactor biosynthesis</keyword>
<feature type="binding site" evidence="4">
    <location>
        <position position="125"/>
    </location>
    <ligand>
        <name>substrate</name>
    </ligand>
</feature>
<evidence type="ECO:0000256" key="4">
    <source>
        <dbReference type="HAMAP-Rule" id="MF_03052"/>
    </source>
</evidence>
<evidence type="ECO:0000256" key="3">
    <source>
        <dbReference type="ARBA" id="ARBA00023150"/>
    </source>
</evidence>
<dbReference type="HAMAP" id="MF_03052">
    <property type="entry name" value="MOC2B"/>
    <property type="match status" value="1"/>
</dbReference>
<dbReference type="OrthoDB" id="5531344at2759"/>
<feature type="binding site" evidence="4">
    <location>
        <begin position="109"/>
        <end position="110"/>
    </location>
    <ligand>
        <name>substrate</name>
    </ligand>
</feature>
<dbReference type="KEGG" id="sfm:108925019"/>
<dbReference type="FunFam" id="3.90.1170.40:FF:000002">
    <property type="entry name" value="Molybdopterin synthase catalytic subunit"/>
    <property type="match status" value="1"/>
</dbReference>
<reference evidence="5" key="3">
    <citation type="submission" date="2025-09" db="UniProtKB">
        <authorList>
            <consortium name="Ensembl"/>
        </authorList>
    </citation>
    <scope>IDENTIFICATION</scope>
</reference>
<keyword evidence="1 4" id="KW-0963">Cytoplasm</keyword>
<dbReference type="InterPro" id="IPR028888">
    <property type="entry name" value="MOCS2B_euk"/>
</dbReference>
<dbReference type="UniPathway" id="UPA00344"/>
<dbReference type="SUPFAM" id="SSF54690">
    <property type="entry name" value="Molybdopterin synthase subunit MoaE"/>
    <property type="match status" value="1"/>
</dbReference>
<dbReference type="Ensembl" id="ENSSFOT00015050502.1">
    <property type="protein sequence ID" value="ENSSFOP00015060208.1"/>
    <property type="gene ID" value="ENSSFOG00015030071.1"/>
</dbReference>
<keyword evidence="2 4" id="KW-0808">Transferase</keyword>
<dbReference type="Pfam" id="PF02391">
    <property type="entry name" value="MoaE"/>
    <property type="match status" value="1"/>
</dbReference>
<feature type="binding site" evidence="4">
    <location>
        <begin position="132"/>
        <end position="134"/>
    </location>
    <ligand>
        <name>substrate</name>
    </ligand>
</feature>
<accession>A0A8C9U269</accession>
<comment type="similarity">
    <text evidence="4">Belongs to the MoaE family. MOCS2B subfamily.</text>
</comment>
<dbReference type="Proteomes" id="UP000694397">
    <property type="component" value="Chromosome 6"/>
</dbReference>
<protein>
    <recommendedName>
        <fullName evidence="4">Molybdopterin synthase catalytic subunit</fullName>
        <ecNumber evidence="4">2.8.1.12</ecNumber>
    </recommendedName>
    <alternativeName>
        <fullName evidence="4">Molybdenum cofactor synthesis protein 2 large subunit</fullName>
    </alternativeName>
    <alternativeName>
        <fullName evidence="4">Molybdenum cofactor synthesis protein 2B</fullName>
        <shortName evidence="4">MOCS2B</shortName>
    </alternativeName>
</protein>
<dbReference type="PANTHER" id="PTHR23404">
    <property type="entry name" value="MOLYBDOPTERIN SYNTHASE RELATED"/>
    <property type="match status" value="1"/>
</dbReference>
<name>A0A8C9U269_SCLFO</name>
<dbReference type="GO" id="GO:1990140">
    <property type="term" value="C:molybdopterin synthase complex"/>
    <property type="evidence" value="ECO:0007669"/>
    <property type="project" value="UniProtKB-UniRule"/>
</dbReference>
<comment type="function">
    <text evidence="4">Catalytic subunit of the molybdopterin synthase complex, a complex that catalyzes the conversion of precursor Z into molybdopterin. Acts by mediating the incorporation of 2 sulfur atoms from thiocarboxylated MOCS2A into precursor Z to generate a dithiolene group.</text>
</comment>
<dbReference type="AlphaFoldDB" id="A0A8C9U269"/>
<dbReference type="CDD" id="cd00756">
    <property type="entry name" value="MoaE"/>
    <property type="match status" value="1"/>
</dbReference>
<evidence type="ECO:0000313" key="5">
    <source>
        <dbReference type="Ensembl" id="ENSSFOP00015060208.1"/>
    </source>
</evidence>
<sequence>MNDIDSGPQDLIELTHDKLSADAVSDSVSCPSCGAVSMFIGTTRDNFEGKKVVQLEYEAYISMAESELKKIFSKIREKWPTVRHICVHHRLGIVPVTEASVIIGISSPHRTESLEAVQYCINALKATVPIWKREIYENEGSSWKENKECLWTGGTMK</sequence>
<comment type="subcellular location">
    <subcellularLocation>
        <location evidence="4">Cytoplasm</location>
        <location evidence="4">Cytosol</location>
    </subcellularLocation>
</comment>
<keyword evidence="6" id="KW-1185">Reference proteome</keyword>
<dbReference type="InterPro" id="IPR003448">
    <property type="entry name" value="Mopterin_biosynth_MoaE"/>
</dbReference>
<organism evidence="5 6">
    <name type="scientific">Scleropages formosus</name>
    <name type="common">Asian bonytongue</name>
    <name type="synonym">Osteoglossum formosum</name>
    <dbReference type="NCBI Taxonomy" id="113540"/>
    <lineage>
        <taxon>Eukaryota</taxon>
        <taxon>Metazoa</taxon>
        <taxon>Chordata</taxon>
        <taxon>Craniata</taxon>
        <taxon>Vertebrata</taxon>
        <taxon>Euteleostomi</taxon>
        <taxon>Actinopterygii</taxon>
        <taxon>Neopterygii</taxon>
        <taxon>Teleostei</taxon>
        <taxon>Osteoglossocephala</taxon>
        <taxon>Osteoglossomorpha</taxon>
        <taxon>Osteoglossiformes</taxon>
        <taxon>Osteoglossidae</taxon>
        <taxon>Scleropages</taxon>
    </lineage>
</organism>
<gene>
    <name evidence="4 5" type="primary">MOCS2</name>
    <name evidence="5" type="synonym">LOC108925019</name>
</gene>
<comment type="catalytic activity">
    <reaction evidence="4">
        <text>2 [molybdopterin-synthase sulfur-carrier protein]-C-terminal-Gly-aminoethanethioate + cyclic pyranopterin phosphate + H2O = molybdopterin + 2 [molybdopterin-synthase sulfur-carrier protein]-C-terminal Gly-Gly + 2 H(+)</text>
        <dbReference type="Rhea" id="RHEA:26333"/>
        <dbReference type="Rhea" id="RHEA-COMP:12202"/>
        <dbReference type="Rhea" id="RHEA-COMP:19907"/>
        <dbReference type="ChEBI" id="CHEBI:15377"/>
        <dbReference type="ChEBI" id="CHEBI:15378"/>
        <dbReference type="ChEBI" id="CHEBI:58698"/>
        <dbReference type="ChEBI" id="CHEBI:59648"/>
        <dbReference type="ChEBI" id="CHEBI:90778"/>
        <dbReference type="ChEBI" id="CHEBI:232372"/>
        <dbReference type="EC" id="2.8.1.12"/>
    </reaction>
</comment>
<dbReference type="EC" id="2.8.1.12" evidence="4"/>
<comment type="miscellaneous">
    <text evidence="4">This protein is produced by a bicistronic gene which also produces the large subunit (MOCS2A).</text>
</comment>
<dbReference type="GO" id="GO:0030366">
    <property type="term" value="F:molybdopterin synthase activity"/>
    <property type="evidence" value="ECO:0007669"/>
    <property type="project" value="UniProtKB-UniRule"/>
</dbReference>
<reference evidence="5 6" key="1">
    <citation type="submission" date="2019-04" db="EMBL/GenBank/DDBJ databases">
        <authorList>
            <consortium name="Wellcome Sanger Institute Data Sharing"/>
        </authorList>
    </citation>
    <scope>NUCLEOTIDE SEQUENCE [LARGE SCALE GENOMIC DNA]</scope>
</reference>
<dbReference type="GO" id="GO:0006777">
    <property type="term" value="P:Mo-molybdopterin cofactor biosynthetic process"/>
    <property type="evidence" value="ECO:0007669"/>
    <property type="project" value="UniProtKB-UniRule"/>
</dbReference>
<evidence type="ECO:0000256" key="2">
    <source>
        <dbReference type="ARBA" id="ARBA00022679"/>
    </source>
</evidence>
<comment type="subunit">
    <text evidence="4">Heterotetramer; composed of 2 small (MOCS2A) and 2 large (MOCS2B) subunits.</text>
</comment>
<reference evidence="5" key="2">
    <citation type="submission" date="2025-08" db="UniProtKB">
        <authorList>
            <consortium name="Ensembl"/>
        </authorList>
    </citation>
    <scope>IDENTIFICATION</scope>
</reference>
<evidence type="ECO:0000313" key="6">
    <source>
        <dbReference type="Proteomes" id="UP000694397"/>
    </source>
</evidence>